<comment type="caution">
    <text evidence="3">The sequence shown here is derived from an EMBL/GenBank/DDBJ whole genome shotgun (WGS) entry which is preliminary data.</text>
</comment>
<dbReference type="PANTHER" id="PTHR34605">
    <property type="entry name" value="PHAGE_INTEGRASE DOMAIN-CONTAINING PROTEIN"/>
    <property type="match status" value="1"/>
</dbReference>
<evidence type="ECO:0000313" key="4">
    <source>
        <dbReference type="Proteomes" id="UP000429607"/>
    </source>
</evidence>
<dbReference type="GO" id="GO:0015074">
    <property type="term" value="P:DNA integration"/>
    <property type="evidence" value="ECO:0007669"/>
    <property type="project" value="InterPro"/>
</dbReference>
<gene>
    <name evidence="3" type="ORF">PR001_g19170</name>
</gene>
<name>A0A6A3K3X6_9STRA</name>
<accession>A0A6A3K3X6</accession>
<evidence type="ECO:0008006" key="5">
    <source>
        <dbReference type="Google" id="ProtNLM"/>
    </source>
</evidence>
<dbReference type="GO" id="GO:0003677">
    <property type="term" value="F:DNA binding"/>
    <property type="evidence" value="ECO:0007669"/>
    <property type="project" value="UniProtKB-KW"/>
</dbReference>
<dbReference type="InterPro" id="IPR013762">
    <property type="entry name" value="Integrase-like_cat_sf"/>
</dbReference>
<dbReference type="AlphaFoldDB" id="A0A6A3K3X6"/>
<proteinExistence type="predicted"/>
<dbReference type="InterPro" id="IPR052925">
    <property type="entry name" value="Phage_Integrase-like_Recomb"/>
</dbReference>
<evidence type="ECO:0000256" key="2">
    <source>
        <dbReference type="ARBA" id="ARBA00023172"/>
    </source>
</evidence>
<keyword evidence="1" id="KW-0238">DNA-binding</keyword>
<dbReference type="SUPFAM" id="SSF56349">
    <property type="entry name" value="DNA breaking-rejoining enzymes"/>
    <property type="match status" value="1"/>
</dbReference>
<dbReference type="Gene3D" id="1.10.150.130">
    <property type="match status" value="1"/>
</dbReference>
<evidence type="ECO:0000313" key="3">
    <source>
        <dbReference type="EMBL" id="KAE8998994.1"/>
    </source>
</evidence>
<dbReference type="InterPro" id="IPR011010">
    <property type="entry name" value="DNA_brk_join_enz"/>
</dbReference>
<evidence type="ECO:0000256" key="1">
    <source>
        <dbReference type="ARBA" id="ARBA00023125"/>
    </source>
</evidence>
<keyword evidence="2" id="KW-0233">DNA recombination</keyword>
<dbReference type="EMBL" id="QXFV01001754">
    <property type="protein sequence ID" value="KAE8998994.1"/>
    <property type="molecule type" value="Genomic_DNA"/>
</dbReference>
<dbReference type="InterPro" id="IPR010998">
    <property type="entry name" value="Integrase_recombinase_N"/>
</dbReference>
<protein>
    <recommendedName>
        <fullName evidence="5">Tyr recombinase domain-containing protein</fullName>
    </recommendedName>
</protein>
<dbReference type="Proteomes" id="UP000429607">
    <property type="component" value="Unassembled WGS sequence"/>
</dbReference>
<organism evidence="3 4">
    <name type="scientific">Phytophthora rubi</name>
    <dbReference type="NCBI Taxonomy" id="129364"/>
    <lineage>
        <taxon>Eukaryota</taxon>
        <taxon>Sar</taxon>
        <taxon>Stramenopiles</taxon>
        <taxon>Oomycota</taxon>
        <taxon>Peronosporomycetes</taxon>
        <taxon>Peronosporales</taxon>
        <taxon>Peronosporaceae</taxon>
        <taxon>Phytophthora</taxon>
    </lineage>
</organism>
<sequence>MGAILRSGALAATSSTLYQRAWQQWCRWCTMMKLPHWLSEADIHGNAAQLGSFAVYLWQFGMNKRLEGNTYSTISGKLCAVRWYHKSNAGYDPGVSTGHAILLRGIRRFTDPVLKQHPVSAPLLRALAASLDLSQTHDQLLWGGILLAYFFLLRRSEYLFIGSKRHNYILKLGHIRFFDDKGSRGSRDTAASVGIKLQGAKNNQYGREECRFHSRSGDPVLCPVLAAQWIFKAAQSVGTRADMPALSTSLTTGITANDVSSAIKTAAIRTRQDPSRFSTHSIRIGGATALLNAGADRLVIKLLGRWLSNAFEAYPVLTAQGSAHLSRLMS</sequence>
<dbReference type="PANTHER" id="PTHR34605:SF3">
    <property type="entry name" value="P CELL-TYPE AGGLUTINATION PROTEIN MAP4-LIKE-RELATED"/>
    <property type="match status" value="1"/>
</dbReference>
<dbReference type="Gene3D" id="1.10.443.10">
    <property type="entry name" value="Intergrase catalytic core"/>
    <property type="match status" value="1"/>
</dbReference>
<reference evidence="3 4" key="1">
    <citation type="submission" date="2018-09" db="EMBL/GenBank/DDBJ databases">
        <title>Genomic investigation of the strawberry pathogen Phytophthora fragariae indicates pathogenicity is determined by transcriptional variation in three key races.</title>
        <authorList>
            <person name="Adams T.M."/>
            <person name="Armitage A.D."/>
            <person name="Sobczyk M.K."/>
            <person name="Bates H.J."/>
            <person name="Dunwell J.M."/>
            <person name="Nellist C.F."/>
            <person name="Harrison R.J."/>
        </authorList>
    </citation>
    <scope>NUCLEOTIDE SEQUENCE [LARGE SCALE GENOMIC DNA]</scope>
    <source>
        <strain evidence="3 4">SCRP249</strain>
    </source>
</reference>
<dbReference type="GO" id="GO:0006310">
    <property type="term" value="P:DNA recombination"/>
    <property type="evidence" value="ECO:0007669"/>
    <property type="project" value="UniProtKB-KW"/>
</dbReference>
<dbReference type="SUPFAM" id="SSF47823">
    <property type="entry name" value="lambda integrase-like, N-terminal domain"/>
    <property type="match status" value="1"/>
</dbReference>